<proteinExistence type="predicted"/>
<dbReference type="EMBL" id="JAVDTF010000001">
    <property type="protein sequence ID" value="MDR6781888.1"/>
    <property type="molecule type" value="Genomic_DNA"/>
</dbReference>
<organism evidence="1 2">
    <name type="scientific">Pedobacter africanus</name>
    <dbReference type="NCBI Taxonomy" id="151894"/>
    <lineage>
        <taxon>Bacteria</taxon>
        <taxon>Pseudomonadati</taxon>
        <taxon>Bacteroidota</taxon>
        <taxon>Sphingobacteriia</taxon>
        <taxon>Sphingobacteriales</taxon>
        <taxon>Sphingobacteriaceae</taxon>
        <taxon>Pedobacter</taxon>
    </lineage>
</organism>
<evidence type="ECO:0000313" key="1">
    <source>
        <dbReference type="EMBL" id="MDR6781888.1"/>
    </source>
</evidence>
<protein>
    <submittedName>
        <fullName evidence="1">Thiol-disulfide isomerase/thioredoxin</fullName>
    </submittedName>
</protein>
<gene>
    <name evidence="1" type="ORF">J2X78_000440</name>
</gene>
<name>A0ACC6KRB2_9SPHI</name>
<accession>A0ACC6KRB2</accession>
<keyword evidence="1" id="KW-0413">Isomerase</keyword>
<comment type="caution">
    <text evidence="1">The sequence shown here is derived from an EMBL/GenBank/DDBJ whole genome shotgun (WGS) entry which is preliminary data.</text>
</comment>
<keyword evidence="2" id="KW-1185">Reference proteome</keyword>
<dbReference type="Proteomes" id="UP001246858">
    <property type="component" value="Unassembled WGS sequence"/>
</dbReference>
<reference evidence="1" key="1">
    <citation type="submission" date="2023-07" db="EMBL/GenBank/DDBJ databases">
        <title>Sorghum-associated microbial communities from plants grown in Nebraska, USA.</title>
        <authorList>
            <person name="Schachtman D."/>
        </authorList>
    </citation>
    <scope>NUCLEOTIDE SEQUENCE</scope>
    <source>
        <strain evidence="1">2697</strain>
    </source>
</reference>
<evidence type="ECO:0000313" key="2">
    <source>
        <dbReference type="Proteomes" id="UP001246858"/>
    </source>
</evidence>
<sequence length="455" mass="52396">MNNIIVTFGISLPISGAYVKYNIPVDQSGKFSMVVDIETYISPIGLNTSINPEKSLFLKLTSGGVTEVDIAYDSDDNIQNIKVWPAYLTKNDMTRSIEAVGEMIEYRSGRAPEPLYNKGTDYFLNYARNILSERLMVVKNDTLMSEAQKGLLSKDFYLFLYNSFVFDYEGYMKHNYRNTNKDKNSMPDIRQIDRTYYRFLRDFKLNDPQYLNCSQFPELQSKILQNEILALPVIGESEISTWLAKVKVILADLIGFNSGPYYDILAANAYGRQLNEELRPLSEKQKENITKYWKNGEIAKILFRKNQQVTELDKFKSPVVVNDVSSVAKDKVMEAILSKYKGKVVFIDLWATWCAPCLDAMKEFRTAKGEFHSKDVVFVYLTNGSSPHKLWEEKIKGIGSEHYYLKGDQWEYVMDHFGLEYIPSYLLYSKEGKLIKKYTPFPGNKEVKEAINGLL</sequence>